<organism evidence="3 4">
    <name type="scientific">Actinoallomurus iriomotensis</name>
    <dbReference type="NCBI Taxonomy" id="478107"/>
    <lineage>
        <taxon>Bacteria</taxon>
        <taxon>Bacillati</taxon>
        <taxon>Actinomycetota</taxon>
        <taxon>Actinomycetes</taxon>
        <taxon>Streptosporangiales</taxon>
        <taxon>Thermomonosporaceae</taxon>
        <taxon>Actinoallomurus</taxon>
    </lineage>
</organism>
<feature type="transmembrane region" description="Helical" evidence="2">
    <location>
        <begin position="7"/>
        <end position="30"/>
    </location>
</feature>
<keyword evidence="2" id="KW-1133">Transmembrane helix</keyword>
<dbReference type="AlphaFoldDB" id="A0A9W6VY43"/>
<dbReference type="GO" id="GO:0005507">
    <property type="term" value="F:copper ion binding"/>
    <property type="evidence" value="ECO:0007669"/>
    <property type="project" value="TreeGrafter"/>
</dbReference>
<dbReference type="GO" id="GO:0016020">
    <property type="term" value="C:membrane"/>
    <property type="evidence" value="ECO:0007669"/>
    <property type="project" value="TreeGrafter"/>
</dbReference>
<dbReference type="GO" id="GO:0043682">
    <property type="term" value="F:P-type divalent copper transporter activity"/>
    <property type="evidence" value="ECO:0007669"/>
    <property type="project" value="TreeGrafter"/>
</dbReference>
<dbReference type="EMBL" id="BSTK01000014">
    <property type="protein sequence ID" value="GLY89648.1"/>
    <property type="molecule type" value="Genomic_DNA"/>
</dbReference>
<keyword evidence="2" id="KW-0812">Transmembrane</keyword>
<evidence type="ECO:0000313" key="4">
    <source>
        <dbReference type="Proteomes" id="UP001165074"/>
    </source>
</evidence>
<proteinExistence type="predicted"/>
<keyword evidence="4" id="KW-1185">Reference proteome</keyword>
<accession>A0A9W6VY43</accession>
<protein>
    <submittedName>
        <fullName evidence="3">Uncharacterized protein</fullName>
    </submittedName>
</protein>
<dbReference type="Proteomes" id="UP001165074">
    <property type="component" value="Unassembled WGS sequence"/>
</dbReference>
<dbReference type="GO" id="GO:0055070">
    <property type="term" value="P:copper ion homeostasis"/>
    <property type="evidence" value="ECO:0007669"/>
    <property type="project" value="TreeGrafter"/>
</dbReference>
<comment type="caution">
    <text evidence="3">The sequence shown here is derived from an EMBL/GenBank/DDBJ whole genome shotgun (WGS) entry which is preliminary data.</text>
</comment>
<keyword evidence="2" id="KW-0472">Membrane</keyword>
<dbReference type="RefSeq" id="WP_285580040.1">
    <property type="nucleotide sequence ID" value="NZ_BSTK01000014.1"/>
</dbReference>
<evidence type="ECO:0000313" key="3">
    <source>
        <dbReference type="EMBL" id="GLY89648.1"/>
    </source>
</evidence>
<evidence type="ECO:0000256" key="1">
    <source>
        <dbReference type="ARBA" id="ARBA00022967"/>
    </source>
</evidence>
<sequence length="89" mass="9504">MHNVRQNLIFALGYNAIGVPIAAGVLYPFLGLRLSPILDAAMAASSLSVVGNANRLRRWRPSTSSATTTLTSAPVGPQIEAHFEASDRR</sequence>
<dbReference type="PANTHER" id="PTHR43520">
    <property type="entry name" value="ATP7, ISOFORM B"/>
    <property type="match status" value="1"/>
</dbReference>
<name>A0A9W6VY43_9ACTN</name>
<reference evidence="3" key="1">
    <citation type="submission" date="2023-03" db="EMBL/GenBank/DDBJ databases">
        <title>Actinoallomurus iriomotensis NBRC 103684.</title>
        <authorList>
            <person name="Ichikawa N."/>
            <person name="Sato H."/>
            <person name="Tonouchi N."/>
        </authorList>
    </citation>
    <scope>NUCLEOTIDE SEQUENCE</scope>
    <source>
        <strain evidence="3">NBRC 103684</strain>
    </source>
</reference>
<gene>
    <name evidence="3" type="ORF">Airi02_075770</name>
</gene>
<evidence type="ECO:0000256" key="2">
    <source>
        <dbReference type="SAM" id="Phobius"/>
    </source>
</evidence>
<keyword evidence="1" id="KW-1278">Translocase</keyword>
<dbReference type="PANTHER" id="PTHR43520:SF8">
    <property type="entry name" value="P-TYPE CU(+) TRANSPORTER"/>
    <property type="match status" value="1"/>
</dbReference>